<dbReference type="InterPro" id="IPR014284">
    <property type="entry name" value="RNA_pol_sigma-70_dom"/>
</dbReference>
<dbReference type="CDD" id="cd06171">
    <property type="entry name" value="Sigma70_r4"/>
    <property type="match status" value="1"/>
</dbReference>
<feature type="domain" description="RNA polymerase sigma factor 70 region 4 type 2" evidence="6">
    <location>
        <begin position="116"/>
        <end position="167"/>
    </location>
</feature>
<evidence type="ECO:0000259" key="6">
    <source>
        <dbReference type="Pfam" id="PF08281"/>
    </source>
</evidence>
<evidence type="ECO:0000313" key="8">
    <source>
        <dbReference type="Proteomes" id="UP000306888"/>
    </source>
</evidence>
<keyword evidence="8" id="KW-1185">Reference proteome</keyword>
<dbReference type="AlphaFoldDB" id="A0A4S2DKT4"/>
<dbReference type="NCBIfam" id="TIGR02937">
    <property type="entry name" value="sigma70-ECF"/>
    <property type="match status" value="1"/>
</dbReference>
<evidence type="ECO:0000256" key="3">
    <source>
        <dbReference type="ARBA" id="ARBA00023082"/>
    </source>
</evidence>
<comment type="similarity">
    <text evidence="1">Belongs to the sigma-70 factor family. ECF subfamily.</text>
</comment>
<dbReference type="PANTHER" id="PTHR43133:SF60">
    <property type="entry name" value="RNA POLYMERASE SIGMA FACTOR SIGV"/>
    <property type="match status" value="1"/>
</dbReference>
<dbReference type="RefSeq" id="WP_136006460.1">
    <property type="nucleotide sequence ID" value="NZ_SRYR01000003.1"/>
</dbReference>
<dbReference type="InterPro" id="IPR007627">
    <property type="entry name" value="RNA_pol_sigma70_r2"/>
</dbReference>
<dbReference type="Pfam" id="PF04542">
    <property type="entry name" value="Sigma70_r2"/>
    <property type="match status" value="1"/>
</dbReference>
<dbReference type="InterPro" id="IPR039425">
    <property type="entry name" value="RNA_pol_sigma-70-like"/>
</dbReference>
<feature type="domain" description="RNA polymerase sigma-70 region 2" evidence="5">
    <location>
        <begin position="22"/>
        <end position="87"/>
    </location>
</feature>
<dbReference type="InterPro" id="IPR036388">
    <property type="entry name" value="WH-like_DNA-bd_sf"/>
</dbReference>
<comment type="caution">
    <text evidence="7">The sequence shown here is derived from an EMBL/GenBank/DDBJ whole genome shotgun (WGS) entry which is preliminary data.</text>
</comment>
<evidence type="ECO:0000256" key="2">
    <source>
        <dbReference type="ARBA" id="ARBA00023015"/>
    </source>
</evidence>
<dbReference type="Pfam" id="PF08281">
    <property type="entry name" value="Sigma70_r4_2"/>
    <property type="match status" value="1"/>
</dbReference>
<dbReference type="Gene3D" id="1.10.10.10">
    <property type="entry name" value="Winged helix-like DNA-binding domain superfamily/Winged helix DNA-binding domain"/>
    <property type="match status" value="1"/>
</dbReference>
<dbReference type="PANTHER" id="PTHR43133">
    <property type="entry name" value="RNA POLYMERASE ECF-TYPE SIGMA FACTO"/>
    <property type="match status" value="1"/>
</dbReference>
<organism evidence="7 8">
    <name type="scientific">Clostridium sartagoforme</name>
    <dbReference type="NCBI Taxonomy" id="84031"/>
    <lineage>
        <taxon>Bacteria</taxon>
        <taxon>Bacillati</taxon>
        <taxon>Bacillota</taxon>
        <taxon>Clostridia</taxon>
        <taxon>Eubacteriales</taxon>
        <taxon>Clostridiaceae</taxon>
        <taxon>Clostridium</taxon>
    </lineage>
</organism>
<dbReference type="Proteomes" id="UP000306888">
    <property type="component" value="Unassembled WGS sequence"/>
</dbReference>
<dbReference type="GO" id="GO:0006352">
    <property type="term" value="P:DNA-templated transcription initiation"/>
    <property type="evidence" value="ECO:0007669"/>
    <property type="project" value="InterPro"/>
</dbReference>
<dbReference type="InterPro" id="IPR013325">
    <property type="entry name" value="RNA_pol_sigma_r2"/>
</dbReference>
<dbReference type="GO" id="GO:0003677">
    <property type="term" value="F:DNA binding"/>
    <property type="evidence" value="ECO:0007669"/>
    <property type="project" value="InterPro"/>
</dbReference>
<evidence type="ECO:0000256" key="4">
    <source>
        <dbReference type="ARBA" id="ARBA00023163"/>
    </source>
</evidence>
<dbReference type="SUPFAM" id="SSF88659">
    <property type="entry name" value="Sigma3 and sigma4 domains of RNA polymerase sigma factors"/>
    <property type="match status" value="1"/>
</dbReference>
<reference evidence="7 8" key="1">
    <citation type="submission" date="2019-04" db="EMBL/GenBank/DDBJ databases">
        <title>Microbes associate with the intestines of laboratory mice.</title>
        <authorList>
            <person name="Navarre W."/>
            <person name="Wong E."/>
            <person name="Huang K."/>
            <person name="Tropini C."/>
            <person name="Ng K."/>
            <person name="Yu B."/>
        </authorList>
    </citation>
    <scope>NUCLEOTIDE SEQUENCE [LARGE SCALE GENOMIC DNA]</scope>
    <source>
        <strain evidence="7 8">NM50_B9-20</strain>
    </source>
</reference>
<dbReference type="OrthoDB" id="9789355at2"/>
<evidence type="ECO:0000256" key="1">
    <source>
        <dbReference type="ARBA" id="ARBA00010641"/>
    </source>
</evidence>
<evidence type="ECO:0000259" key="5">
    <source>
        <dbReference type="Pfam" id="PF04542"/>
    </source>
</evidence>
<dbReference type="InterPro" id="IPR013249">
    <property type="entry name" value="RNA_pol_sigma70_r4_t2"/>
</dbReference>
<proteinExistence type="inferred from homology"/>
<name>A0A4S2DKT4_9CLOT</name>
<evidence type="ECO:0000313" key="7">
    <source>
        <dbReference type="EMBL" id="TGY42282.1"/>
    </source>
</evidence>
<dbReference type="GO" id="GO:0016987">
    <property type="term" value="F:sigma factor activity"/>
    <property type="evidence" value="ECO:0007669"/>
    <property type="project" value="UniProtKB-KW"/>
</dbReference>
<dbReference type="SUPFAM" id="SSF88946">
    <property type="entry name" value="Sigma2 domain of RNA polymerase sigma factors"/>
    <property type="match status" value="1"/>
</dbReference>
<accession>A0A4S2DKT4</accession>
<dbReference type="EMBL" id="SRYR01000003">
    <property type="protein sequence ID" value="TGY42282.1"/>
    <property type="molecule type" value="Genomic_DNA"/>
</dbReference>
<sequence>MTRENELLNRIKNGDSDALSDLVKFYYSDILRYCLWHAQSRESAEDATQETFLKAIRYFDYYVHKGQFKAFLYKIAANTCVDMHRKKYIKDVSIENQQEEFSYIEKGFLEVEADIQLHQMIKDLSDDLREIVILRFSQGLSLREIASITELPLRTVQSRLRRTLKQLKSEYKKGGNGIEHKT</sequence>
<keyword evidence="4" id="KW-0804">Transcription</keyword>
<protein>
    <submittedName>
        <fullName evidence="7">RNA polymerase sigma factor</fullName>
    </submittedName>
</protein>
<gene>
    <name evidence="7" type="ORF">E5347_08660</name>
</gene>
<keyword evidence="3" id="KW-0731">Sigma factor</keyword>
<dbReference type="InterPro" id="IPR013324">
    <property type="entry name" value="RNA_pol_sigma_r3/r4-like"/>
</dbReference>
<keyword evidence="2" id="KW-0805">Transcription regulation</keyword>
<dbReference type="Gene3D" id="1.10.1740.10">
    <property type="match status" value="1"/>
</dbReference>